<accession>A0ABN3WRN1</accession>
<protein>
    <submittedName>
        <fullName evidence="1">Uncharacterized protein</fullName>
    </submittedName>
</protein>
<dbReference type="RefSeq" id="WP_344962415.1">
    <property type="nucleotide sequence ID" value="NZ_BAAAXZ010000076.1"/>
</dbReference>
<keyword evidence="2" id="KW-1185">Reference proteome</keyword>
<dbReference type="EMBL" id="BAAAXZ010000076">
    <property type="protein sequence ID" value="GAA2923825.1"/>
    <property type="molecule type" value="Genomic_DNA"/>
</dbReference>
<dbReference type="Proteomes" id="UP001501102">
    <property type="component" value="Unassembled WGS sequence"/>
</dbReference>
<proteinExistence type="predicted"/>
<name>A0ABN3WRN1_STRTU</name>
<organism evidence="1 2">
    <name type="scientific">Streptomyces thioluteus</name>
    <dbReference type="NCBI Taxonomy" id="66431"/>
    <lineage>
        <taxon>Bacteria</taxon>
        <taxon>Bacillati</taxon>
        <taxon>Actinomycetota</taxon>
        <taxon>Actinomycetes</taxon>
        <taxon>Kitasatosporales</taxon>
        <taxon>Streptomycetaceae</taxon>
        <taxon>Streptomyces</taxon>
    </lineage>
</organism>
<sequence>MQDLNVRTKAPRANVGDRCIACAPAVGGAKISARSRPGTFDPVVDCQPRGFRGCPPLRLPALRWVEHNYLLGYDNGIDAAQSRWPTWTQRPTGPTR</sequence>
<reference evidence="1 2" key="1">
    <citation type="journal article" date="2019" name="Int. J. Syst. Evol. Microbiol.">
        <title>The Global Catalogue of Microorganisms (GCM) 10K type strain sequencing project: providing services to taxonomists for standard genome sequencing and annotation.</title>
        <authorList>
            <consortium name="The Broad Institute Genomics Platform"/>
            <consortium name="The Broad Institute Genome Sequencing Center for Infectious Disease"/>
            <person name="Wu L."/>
            <person name="Ma J."/>
        </authorList>
    </citation>
    <scope>NUCLEOTIDE SEQUENCE [LARGE SCALE GENOMIC DNA]</scope>
    <source>
        <strain evidence="1 2">JCM 4087</strain>
    </source>
</reference>
<gene>
    <name evidence="1" type="ORF">GCM10020221_19800</name>
</gene>
<evidence type="ECO:0000313" key="2">
    <source>
        <dbReference type="Proteomes" id="UP001501102"/>
    </source>
</evidence>
<evidence type="ECO:0000313" key="1">
    <source>
        <dbReference type="EMBL" id="GAA2923825.1"/>
    </source>
</evidence>
<comment type="caution">
    <text evidence="1">The sequence shown here is derived from an EMBL/GenBank/DDBJ whole genome shotgun (WGS) entry which is preliminary data.</text>
</comment>